<dbReference type="Proteomes" id="UP001172788">
    <property type="component" value="Unassembled WGS sequence"/>
</dbReference>
<gene>
    <name evidence="3" type="ORF">DBA34_01285</name>
    <name evidence="4" type="ORF">DBB29_24910</name>
</gene>
<dbReference type="AlphaFoldDB" id="A0AAW7MGM9"/>
<dbReference type="EMBL" id="QAID01000046">
    <property type="protein sequence ID" value="MDN4581357.1"/>
    <property type="molecule type" value="Genomic_DNA"/>
</dbReference>
<keyword evidence="5" id="KW-1185">Reference proteome</keyword>
<dbReference type="PANTHER" id="PTHR33375">
    <property type="entry name" value="CHROMOSOME-PARTITIONING PROTEIN PARB-RELATED"/>
    <property type="match status" value="1"/>
</dbReference>
<dbReference type="PANTHER" id="PTHR33375:SF7">
    <property type="entry name" value="CHROMOSOME 2-PARTITIONING PROTEIN PARB-RELATED"/>
    <property type="match status" value="1"/>
</dbReference>
<evidence type="ECO:0000313" key="5">
    <source>
        <dbReference type="Proteomes" id="UP001172788"/>
    </source>
</evidence>
<comment type="caution">
    <text evidence="3">The sequence shown here is derived from an EMBL/GenBank/DDBJ whole genome shotgun (WGS) entry which is preliminary data.</text>
</comment>
<feature type="compositionally biased region" description="Low complexity" evidence="2">
    <location>
        <begin position="692"/>
        <end position="708"/>
    </location>
</feature>
<proteinExistence type="predicted"/>
<dbReference type="SUPFAM" id="SSF109709">
    <property type="entry name" value="KorB DNA-binding domain-like"/>
    <property type="match status" value="1"/>
</dbReference>
<feature type="region of interest" description="Disordered" evidence="2">
    <location>
        <begin position="639"/>
        <end position="708"/>
    </location>
</feature>
<keyword evidence="1" id="KW-0175">Coiled coil</keyword>
<dbReference type="GO" id="GO:0007059">
    <property type="term" value="P:chromosome segregation"/>
    <property type="evidence" value="ECO:0007669"/>
    <property type="project" value="TreeGrafter"/>
</dbReference>
<name>A0AAW7MGM9_9BURK</name>
<evidence type="ECO:0008006" key="7">
    <source>
        <dbReference type="Google" id="ProtNLM"/>
    </source>
</evidence>
<organism evidence="3 6">
    <name type="scientific">Pandoraea cepalis</name>
    <dbReference type="NCBI Taxonomy" id="2508294"/>
    <lineage>
        <taxon>Bacteria</taxon>
        <taxon>Pseudomonadati</taxon>
        <taxon>Pseudomonadota</taxon>
        <taxon>Betaproteobacteria</taxon>
        <taxon>Burkholderiales</taxon>
        <taxon>Burkholderiaceae</taxon>
        <taxon>Pandoraea</taxon>
    </lineage>
</organism>
<evidence type="ECO:0000313" key="4">
    <source>
        <dbReference type="EMBL" id="MDN4581357.1"/>
    </source>
</evidence>
<dbReference type="RefSeq" id="WP_301233247.1">
    <property type="nucleotide sequence ID" value="NZ_QAIC01000022.1"/>
</dbReference>
<protein>
    <recommendedName>
        <fullName evidence="7">Chromosome partitioning protein ParB</fullName>
    </recommendedName>
</protein>
<accession>A0AAW7MGM9</accession>
<sequence length="708" mass="77595">MNASKSNETIYVPYKLLTDSADNVNNGEVITPELAKEYGETILANDGLLQNLLVTFEDGLYPVVGGRKRKAGLAWLIEQGTEGYTDEYAVPVKIVAKKDAKLASLAENVSRRPMHPAKQFRAIKELADEGRTFAFIARTFSTSISKVKGMLKLTAVSPTLFNLFEEDKITVEEMEVLTLAETHAEQEAAFESYKGYWNRRPDHLRNLIVKQERNAKTDPHVKFVTLQAYEQAGGRVRRDLFEGEDAGYILDSDILHRLEREKLEAIVADVKAEGWKWVEISVSGDEAYGMERIGYVERTLTEEESGSIKALVAEADAAKAARDAAEENEEVGPEEYEALEQKLDDVRDRVERAQAALREYDPKLIEHAGAYVGIGRDGELHIERGLVRREDRVAIAVNRGDGSEVTRLTKEAAAEVSAKQKKPHSEALLRRLSAHHSIALQAEVAANPEAAFVIALEALVGSHFYRGGGESIRKVSVTEQRYSLERDANDLTETEAAKALAAIEAHWKKKLPATRKGLMAALSAISLEERLALFAFVTAVGIGGVVQTAQHPSRLEALADEMEVLAGIVSMDMKKWWKPTATTYLSFVSRAQIGEVIKEAVSKEAAAEVATMKKSDAVKHAEKLLADTGWLPKMMRTKKAVEAVKPKKTAKPAAPQKKRSTAPNTHAKPGQPKPAPAKAAAQKSTGSTGGNAAKSTKPTKPATKTTSR</sequence>
<feature type="compositionally biased region" description="Basic residues" evidence="2">
    <location>
        <begin position="646"/>
        <end position="660"/>
    </location>
</feature>
<evidence type="ECO:0000313" key="6">
    <source>
        <dbReference type="Proteomes" id="UP001172791"/>
    </source>
</evidence>
<dbReference type="CDD" id="cd16406">
    <property type="entry name" value="ParB_N_like"/>
    <property type="match status" value="1"/>
</dbReference>
<reference evidence="3" key="1">
    <citation type="submission" date="2018-04" db="EMBL/GenBank/DDBJ databases">
        <authorList>
            <person name="Jy Z."/>
        </authorList>
    </citation>
    <scope>NUCLEOTIDE SEQUENCE</scope>
    <source>
        <strain evidence="4">AS13</strain>
        <strain evidence="3">LA18</strain>
    </source>
</reference>
<evidence type="ECO:0000313" key="3">
    <source>
        <dbReference type="EMBL" id="MDN4571903.1"/>
    </source>
</evidence>
<evidence type="ECO:0000256" key="2">
    <source>
        <dbReference type="SAM" id="MobiDB-lite"/>
    </source>
</evidence>
<evidence type="ECO:0000256" key="1">
    <source>
        <dbReference type="SAM" id="Coils"/>
    </source>
</evidence>
<dbReference type="Proteomes" id="UP001172791">
    <property type="component" value="Unassembled WGS sequence"/>
</dbReference>
<dbReference type="Gene3D" id="1.10.10.2830">
    <property type="match status" value="1"/>
</dbReference>
<dbReference type="InterPro" id="IPR050336">
    <property type="entry name" value="Chromosome_partition/occlusion"/>
</dbReference>
<feature type="coiled-coil region" evidence="1">
    <location>
        <begin position="308"/>
        <end position="356"/>
    </location>
</feature>
<dbReference type="EMBL" id="QAIC01000022">
    <property type="protein sequence ID" value="MDN4571903.1"/>
    <property type="molecule type" value="Genomic_DNA"/>
</dbReference>
<dbReference type="GO" id="GO:0005694">
    <property type="term" value="C:chromosome"/>
    <property type="evidence" value="ECO:0007669"/>
    <property type="project" value="TreeGrafter"/>
</dbReference>